<accession>A0A368NCF5</accession>
<protein>
    <submittedName>
        <fullName evidence="4">Alkaline phosphatase</fullName>
    </submittedName>
</protein>
<dbReference type="Pfam" id="PF09423">
    <property type="entry name" value="PhoD"/>
    <property type="match status" value="1"/>
</dbReference>
<evidence type="ECO:0000313" key="4">
    <source>
        <dbReference type="EMBL" id="RCU47161.1"/>
    </source>
</evidence>
<dbReference type="InterPro" id="IPR038607">
    <property type="entry name" value="PhoD-like_sf"/>
</dbReference>
<proteinExistence type="predicted"/>
<comment type="caution">
    <text evidence="4">The sequence shown here is derived from an EMBL/GenBank/DDBJ whole genome shotgun (WGS) entry which is preliminary data.</text>
</comment>
<dbReference type="CDD" id="cd07389">
    <property type="entry name" value="MPP_PhoD"/>
    <property type="match status" value="1"/>
</dbReference>
<gene>
    <name evidence="4" type="ORF">DU504_07515</name>
</gene>
<dbReference type="EMBL" id="QPHM01000001">
    <property type="protein sequence ID" value="RCU47161.1"/>
    <property type="molecule type" value="Genomic_DNA"/>
</dbReference>
<dbReference type="SUPFAM" id="SSF56300">
    <property type="entry name" value="Metallo-dependent phosphatases"/>
    <property type="match status" value="1"/>
</dbReference>
<sequence length="745" mass="81149">MDLEDPPDHDPTAQNRRQFLQRTGVASAAAALGFSGRSTALTEDGEFETDPFTLGVASGDPLPNSVILWTRLAPDPLAAGGGMPDRTVEVDWTVATDEAMTETVTSGTATAAPDHAHTLHVNAGDLDPATEYYYQFESGGETSPVGRTKTAPTPDVAVDEFHFAFASCQWWEQGYFTAYRYMARDELDLIIHLGDYIYEYPIGANGGTRDQSVPPRYREEMVSLDEYRLRYGLYKSDPNLKAAHASAPWLITRDDHEVDNNWAGDVPENPDEQSTEAFLRRRAAAFKAYYEHMPFRMEQKPDGANQKLYRNYSFGDLVEFNVLDTREFRSDQACDDGFTVVGCQERFAEDRTILGENQRSWLLDNLESSETTWDVLANQLPIARMDYKVDLFGDGEEEGFRMDQWDGYVADQRAVYDAFEAHVENPVVVTGDIHRHWASDLVSFAEDSEEAIGAEFVGTSISSGGDGGDMDAFGRQVIADNENVEYYSGRRGYTRCTLTPDDWTTEYRVLEYVSDPGSPIRTDATFTLKAGEPGLQPQSPTVVAASMAVDNGATADLGLTARWLPEGLSGGTVTVSLSDPEVAAFTGATVDDAFGIAETNVSDDGSSVTVRFADLDTNVGPVAGGTDVPLATLTVRGDATGTTDVGVSVDDLDDDAGNAPDADADPGVLVVGPPAVGGPDAPTDPDNDGRYEDVNGNGRLDYDDIQTLFDNFESDSVAMNESAYDFNANGRLDFDDVVDLFDDVN</sequence>
<evidence type="ECO:0000313" key="5">
    <source>
        <dbReference type="Proteomes" id="UP000252189"/>
    </source>
</evidence>
<dbReference type="InterPro" id="IPR019546">
    <property type="entry name" value="TAT_signal_bac_arc"/>
</dbReference>
<feature type="region of interest" description="Disordered" evidence="1">
    <location>
        <begin position="673"/>
        <end position="692"/>
    </location>
</feature>
<dbReference type="RefSeq" id="WP_114448709.1">
    <property type="nucleotide sequence ID" value="NZ_QPHM01000001.1"/>
</dbReference>
<feature type="domain" description="PhoD-like phosphatase metallophosphatase" evidence="2">
    <location>
        <begin position="163"/>
        <end position="507"/>
    </location>
</feature>
<feature type="compositionally biased region" description="Low complexity" evidence="1">
    <location>
        <begin position="640"/>
        <end position="649"/>
    </location>
</feature>
<reference evidence="4 5" key="1">
    <citation type="submission" date="2018-07" db="EMBL/GenBank/DDBJ databases">
        <title>Genome sequences of Haloplanus salinus JCM 18368T.</title>
        <authorList>
            <person name="Kim Y.B."/>
            <person name="Roh S.W."/>
        </authorList>
    </citation>
    <scope>NUCLEOTIDE SEQUENCE [LARGE SCALE GENOMIC DNA]</scope>
    <source>
        <strain evidence="4 5">JCM 18368</strain>
    </source>
</reference>
<dbReference type="Pfam" id="PF16655">
    <property type="entry name" value="PhoD_N"/>
    <property type="match status" value="1"/>
</dbReference>
<feature type="domain" description="Phospholipase D N-terminal" evidence="3">
    <location>
        <begin position="54"/>
        <end position="150"/>
    </location>
</feature>
<evidence type="ECO:0000259" key="2">
    <source>
        <dbReference type="Pfam" id="PF09423"/>
    </source>
</evidence>
<dbReference type="InterPro" id="IPR052900">
    <property type="entry name" value="Phospholipid_Metab_Enz"/>
</dbReference>
<keyword evidence="5" id="KW-1185">Reference proteome</keyword>
<dbReference type="AlphaFoldDB" id="A0A368NCF5"/>
<dbReference type="PROSITE" id="PS00018">
    <property type="entry name" value="EF_HAND_1"/>
    <property type="match status" value="2"/>
</dbReference>
<dbReference type="Gene3D" id="2.60.40.380">
    <property type="entry name" value="Purple acid phosphatase-like, N-terminal"/>
    <property type="match status" value="1"/>
</dbReference>
<name>A0A368NCF5_9EURY</name>
<dbReference type="InterPro" id="IPR032093">
    <property type="entry name" value="PhoD_N"/>
</dbReference>
<dbReference type="PROSITE" id="PS51318">
    <property type="entry name" value="TAT"/>
    <property type="match status" value="1"/>
</dbReference>
<feature type="compositionally biased region" description="Low complexity" evidence="1">
    <location>
        <begin position="657"/>
        <end position="666"/>
    </location>
</feature>
<dbReference type="Proteomes" id="UP000252189">
    <property type="component" value="Unassembled WGS sequence"/>
</dbReference>
<dbReference type="InterPro" id="IPR018247">
    <property type="entry name" value="EF_Hand_1_Ca_BS"/>
</dbReference>
<dbReference type="PANTHER" id="PTHR43606">
    <property type="entry name" value="PHOSPHATASE, PUTATIVE (AFU_ORTHOLOGUE AFUA_6G08710)-RELATED"/>
    <property type="match status" value="1"/>
</dbReference>
<dbReference type="InterPro" id="IPR029052">
    <property type="entry name" value="Metallo-depent_PP-like"/>
</dbReference>
<dbReference type="InterPro" id="IPR006311">
    <property type="entry name" value="TAT_signal"/>
</dbReference>
<dbReference type="NCBIfam" id="TIGR01409">
    <property type="entry name" value="TAT_signal_seq"/>
    <property type="match status" value="1"/>
</dbReference>
<dbReference type="PANTHER" id="PTHR43606:SF2">
    <property type="entry name" value="ALKALINE PHOSPHATASE FAMILY PROTEIN (AFU_ORTHOLOGUE AFUA_5G03860)"/>
    <property type="match status" value="1"/>
</dbReference>
<dbReference type="Gene3D" id="3.60.21.70">
    <property type="entry name" value="PhoD-like phosphatase"/>
    <property type="match status" value="1"/>
</dbReference>
<dbReference type="InterPro" id="IPR018946">
    <property type="entry name" value="PhoD-like_MPP"/>
</dbReference>
<evidence type="ECO:0000256" key="1">
    <source>
        <dbReference type="SAM" id="MobiDB-lite"/>
    </source>
</evidence>
<feature type="region of interest" description="Disordered" evidence="1">
    <location>
        <begin position="640"/>
        <end position="666"/>
    </location>
</feature>
<organism evidence="4 5">
    <name type="scientific">Haloplanus salinus</name>
    <dbReference type="NCBI Taxonomy" id="1126245"/>
    <lineage>
        <taxon>Archaea</taxon>
        <taxon>Methanobacteriati</taxon>
        <taxon>Methanobacteriota</taxon>
        <taxon>Stenosarchaea group</taxon>
        <taxon>Halobacteria</taxon>
        <taxon>Halobacteriales</taxon>
        <taxon>Haloferacaceae</taxon>
        <taxon>Haloplanus</taxon>
    </lineage>
</organism>
<evidence type="ECO:0000259" key="3">
    <source>
        <dbReference type="Pfam" id="PF16655"/>
    </source>
</evidence>